<proteinExistence type="inferred from homology"/>
<dbReference type="EMBL" id="CP163443">
    <property type="protein sequence ID" value="XDQ57032.1"/>
    <property type="molecule type" value="Genomic_DNA"/>
</dbReference>
<keyword evidence="4 6" id="KW-0238">DNA-binding</keyword>
<dbReference type="AlphaFoldDB" id="A0AB39RP76"/>
<sequence length="290" mass="31951">MRHRAFSTGERKVNIGILGPLVVRSSGGDATPSAPKPRQLLALLATRMDQAVSMDLLIDEMWEGRPPASAVTVVQTYIVQLRRALADALQIRSAEVAEAVLPFTGWGYRLASGADTTNDVKAFLRCAELGRDALAAGANDQAAVMLRRALRTWRGPALAGVRLGPHLLAHRTHLEEYRLATVEQRVEADLRLGYHHELISELSGLVLQHPLHENLHSLFMVSLYRSGRPAQALSTFQELRKNLRTELGIDPSPRINNLHQAILVADPSLDAEIQSRLFRLELGLPSGRVL</sequence>
<dbReference type="SUPFAM" id="SSF48452">
    <property type="entry name" value="TPR-like"/>
    <property type="match status" value="1"/>
</dbReference>
<dbReference type="GO" id="GO:0003677">
    <property type="term" value="F:DNA binding"/>
    <property type="evidence" value="ECO:0007669"/>
    <property type="project" value="UniProtKB-UniRule"/>
</dbReference>
<keyword evidence="5" id="KW-0804">Transcription</keyword>
<dbReference type="InterPro" id="IPR051677">
    <property type="entry name" value="AfsR-DnrI-RedD_regulator"/>
</dbReference>
<dbReference type="GO" id="GO:0000160">
    <property type="term" value="P:phosphorelay signal transduction system"/>
    <property type="evidence" value="ECO:0007669"/>
    <property type="project" value="UniProtKB-KW"/>
</dbReference>
<evidence type="ECO:0000256" key="3">
    <source>
        <dbReference type="ARBA" id="ARBA00023015"/>
    </source>
</evidence>
<evidence type="ECO:0000256" key="5">
    <source>
        <dbReference type="ARBA" id="ARBA00023163"/>
    </source>
</evidence>
<comment type="similarity">
    <text evidence="1">Belongs to the AfsR/DnrI/RedD regulatory family.</text>
</comment>
<dbReference type="InterPro" id="IPR001867">
    <property type="entry name" value="OmpR/PhoB-type_DNA-bd"/>
</dbReference>
<dbReference type="GO" id="GO:0006355">
    <property type="term" value="P:regulation of DNA-templated transcription"/>
    <property type="evidence" value="ECO:0007669"/>
    <property type="project" value="InterPro"/>
</dbReference>
<name>A0AB39RP76_9ACTN</name>
<feature type="DNA-binding region" description="OmpR/PhoB-type" evidence="6">
    <location>
        <begin position="3"/>
        <end position="112"/>
    </location>
</feature>
<dbReference type="RefSeq" id="WP_369250103.1">
    <property type="nucleotide sequence ID" value="NZ_CP163443.1"/>
</dbReference>
<dbReference type="Pfam" id="PF00486">
    <property type="entry name" value="Trans_reg_C"/>
    <property type="match status" value="1"/>
</dbReference>
<protein>
    <submittedName>
        <fullName evidence="8">BTAD domain-containing putative transcriptional regulator</fullName>
    </submittedName>
</protein>
<dbReference type="SMART" id="SM01043">
    <property type="entry name" value="BTAD"/>
    <property type="match status" value="1"/>
</dbReference>
<gene>
    <name evidence="8" type="ORF">AB5J53_37785</name>
</gene>
<keyword evidence="2" id="KW-0902">Two-component regulatory system</keyword>
<evidence type="ECO:0000256" key="1">
    <source>
        <dbReference type="ARBA" id="ARBA00005820"/>
    </source>
</evidence>
<dbReference type="InterPro" id="IPR005158">
    <property type="entry name" value="BTAD"/>
</dbReference>
<dbReference type="CDD" id="cd15831">
    <property type="entry name" value="BTAD"/>
    <property type="match status" value="1"/>
</dbReference>
<dbReference type="InterPro" id="IPR016032">
    <property type="entry name" value="Sig_transdc_resp-reg_C-effctor"/>
</dbReference>
<evidence type="ECO:0000256" key="2">
    <source>
        <dbReference type="ARBA" id="ARBA00023012"/>
    </source>
</evidence>
<dbReference type="PANTHER" id="PTHR35807:SF1">
    <property type="entry name" value="TRANSCRIPTIONAL REGULATOR REDD"/>
    <property type="match status" value="1"/>
</dbReference>
<accession>A0AB39RP76</accession>
<dbReference type="Pfam" id="PF03704">
    <property type="entry name" value="BTAD"/>
    <property type="match status" value="1"/>
</dbReference>
<organism evidence="8">
    <name type="scientific">Streptomyces sp. R41</name>
    <dbReference type="NCBI Taxonomy" id="3238632"/>
    <lineage>
        <taxon>Bacteria</taxon>
        <taxon>Bacillati</taxon>
        <taxon>Actinomycetota</taxon>
        <taxon>Actinomycetes</taxon>
        <taxon>Kitasatosporales</taxon>
        <taxon>Streptomycetaceae</taxon>
        <taxon>Streptomyces</taxon>
    </lineage>
</organism>
<feature type="domain" description="OmpR/PhoB-type" evidence="7">
    <location>
        <begin position="3"/>
        <end position="112"/>
    </location>
</feature>
<evidence type="ECO:0000256" key="6">
    <source>
        <dbReference type="PROSITE-ProRule" id="PRU01091"/>
    </source>
</evidence>
<reference evidence="8" key="1">
    <citation type="submission" date="2024-07" db="EMBL/GenBank/DDBJ databases">
        <authorList>
            <person name="Yu S.T."/>
        </authorList>
    </citation>
    <scope>NUCLEOTIDE SEQUENCE</scope>
    <source>
        <strain evidence="8">R41</strain>
    </source>
</reference>
<dbReference type="InterPro" id="IPR011990">
    <property type="entry name" value="TPR-like_helical_dom_sf"/>
</dbReference>
<evidence type="ECO:0000256" key="4">
    <source>
        <dbReference type="ARBA" id="ARBA00023125"/>
    </source>
</evidence>
<keyword evidence="3" id="KW-0805">Transcription regulation</keyword>
<dbReference type="SMART" id="SM00862">
    <property type="entry name" value="Trans_reg_C"/>
    <property type="match status" value="1"/>
</dbReference>
<dbReference type="SUPFAM" id="SSF46894">
    <property type="entry name" value="C-terminal effector domain of the bipartite response regulators"/>
    <property type="match status" value="1"/>
</dbReference>
<dbReference type="Gene3D" id="1.10.10.10">
    <property type="entry name" value="Winged helix-like DNA-binding domain superfamily/Winged helix DNA-binding domain"/>
    <property type="match status" value="1"/>
</dbReference>
<dbReference type="PANTHER" id="PTHR35807">
    <property type="entry name" value="TRANSCRIPTIONAL REGULATOR REDD-RELATED"/>
    <property type="match status" value="1"/>
</dbReference>
<evidence type="ECO:0000313" key="8">
    <source>
        <dbReference type="EMBL" id="XDQ57032.1"/>
    </source>
</evidence>
<dbReference type="Gene3D" id="1.25.40.10">
    <property type="entry name" value="Tetratricopeptide repeat domain"/>
    <property type="match status" value="1"/>
</dbReference>
<evidence type="ECO:0000259" key="7">
    <source>
        <dbReference type="PROSITE" id="PS51755"/>
    </source>
</evidence>
<dbReference type="PROSITE" id="PS51755">
    <property type="entry name" value="OMPR_PHOB"/>
    <property type="match status" value="1"/>
</dbReference>
<dbReference type="InterPro" id="IPR036388">
    <property type="entry name" value="WH-like_DNA-bd_sf"/>
</dbReference>